<accession>A0AAV9AJV5</accession>
<evidence type="ECO:0000256" key="1">
    <source>
        <dbReference type="ARBA" id="ARBA00010996"/>
    </source>
</evidence>
<protein>
    <submittedName>
        <fullName evidence="2">Uncharacterized protein</fullName>
    </submittedName>
</protein>
<dbReference type="Proteomes" id="UP001179952">
    <property type="component" value="Unassembled WGS sequence"/>
</dbReference>
<reference evidence="2" key="2">
    <citation type="submission" date="2023-06" db="EMBL/GenBank/DDBJ databases">
        <authorList>
            <person name="Ma L."/>
            <person name="Liu K.-W."/>
            <person name="Li Z."/>
            <person name="Hsiao Y.-Y."/>
            <person name="Qi Y."/>
            <person name="Fu T."/>
            <person name="Tang G."/>
            <person name="Zhang D."/>
            <person name="Sun W.-H."/>
            <person name="Liu D.-K."/>
            <person name="Li Y."/>
            <person name="Chen G.-Z."/>
            <person name="Liu X.-D."/>
            <person name="Liao X.-Y."/>
            <person name="Jiang Y.-T."/>
            <person name="Yu X."/>
            <person name="Hao Y."/>
            <person name="Huang J."/>
            <person name="Zhao X.-W."/>
            <person name="Ke S."/>
            <person name="Chen Y.-Y."/>
            <person name="Wu W.-L."/>
            <person name="Hsu J.-L."/>
            <person name="Lin Y.-F."/>
            <person name="Huang M.-D."/>
            <person name="Li C.-Y."/>
            <person name="Huang L."/>
            <person name="Wang Z.-W."/>
            <person name="Zhao X."/>
            <person name="Zhong W.-Y."/>
            <person name="Peng D.-H."/>
            <person name="Ahmad S."/>
            <person name="Lan S."/>
            <person name="Zhang J.-S."/>
            <person name="Tsai W.-C."/>
            <person name="Van De Peer Y."/>
            <person name="Liu Z.-J."/>
        </authorList>
    </citation>
    <scope>NUCLEOTIDE SEQUENCE</scope>
    <source>
        <strain evidence="2">SCP</strain>
        <tissue evidence="2">Leaves</tissue>
    </source>
</reference>
<dbReference type="SUPFAM" id="SSF52833">
    <property type="entry name" value="Thioredoxin-like"/>
    <property type="match status" value="1"/>
</dbReference>
<dbReference type="GO" id="GO:0033617">
    <property type="term" value="P:mitochondrial respiratory chain complex IV assembly"/>
    <property type="evidence" value="ECO:0007669"/>
    <property type="project" value="TreeGrafter"/>
</dbReference>
<dbReference type="InterPro" id="IPR003782">
    <property type="entry name" value="SCO1/SenC"/>
</dbReference>
<keyword evidence="3" id="KW-1185">Reference proteome</keyword>
<dbReference type="InterPro" id="IPR036249">
    <property type="entry name" value="Thioredoxin-like_sf"/>
</dbReference>
<dbReference type="PANTHER" id="PTHR12151">
    <property type="entry name" value="ELECTRON TRANSPORT PROTIN SCO1/SENC FAMILY MEMBER"/>
    <property type="match status" value="1"/>
</dbReference>
<reference evidence="2" key="1">
    <citation type="journal article" date="2023" name="Nat. Commun.">
        <title>Diploid and tetraploid genomes of Acorus and the evolution of monocots.</title>
        <authorList>
            <person name="Ma L."/>
            <person name="Liu K.W."/>
            <person name="Li Z."/>
            <person name="Hsiao Y.Y."/>
            <person name="Qi Y."/>
            <person name="Fu T."/>
            <person name="Tang G.D."/>
            <person name="Zhang D."/>
            <person name="Sun W.H."/>
            <person name="Liu D.K."/>
            <person name="Li Y."/>
            <person name="Chen G.Z."/>
            <person name="Liu X.D."/>
            <person name="Liao X.Y."/>
            <person name="Jiang Y.T."/>
            <person name="Yu X."/>
            <person name="Hao Y."/>
            <person name="Huang J."/>
            <person name="Zhao X.W."/>
            <person name="Ke S."/>
            <person name="Chen Y.Y."/>
            <person name="Wu W.L."/>
            <person name="Hsu J.L."/>
            <person name="Lin Y.F."/>
            <person name="Huang M.D."/>
            <person name="Li C.Y."/>
            <person name="Huang L."/>
            <person name="Wang Z.W."/>
            <person name="Zhao X."/>
            <person name="Zhong W.Y."/>
            <person name="Peng D.H."/>
            <person name="Ahmad S."/>
            <person name="Lan S."/>
            <person name="Zhang J.S."/>
            <person name="Tsai W.C."/>
            <person name="Van de Peer Y."/>
            <person name="Liu Z.J."/>
        </authorList>
    </citation>
    <scope>NUCLEOTIDE SEQUENCE</scope>
    <source>
        <strain evidence="2">SCP</strain>
    </source>
</reference>
<dbReference type="CDD" id="cd02968">
    <property type="entry name" value="SCO"/>
    <property type="match status" value="1"/>
</dbReference>
<comment type="similarity">
    <text evidence="1">Belongs to the SCO1/2 family.</text>
</comment>
<dbReference type="PANTHER" id="PTHR12151:SF1">
    <property type="entry name" value="PROTEIN SCO1 HOMOLOG 2, MITOCHONDRIAL"/>
    <property type="match status" value="1"/>
</dbReference>
<dbReference type="GO" id="GO:0005739">
    <property type="term" value="C:mitochondrion"/>
    <property type="evidence" value="ECO:0007669"/>
    <property type="project" value="GOC"/>
</dbReference>
<dbReference type="Gene3D" id="3.40.30.10">
    <property type="entry name" value="Glutaredoxin"/>
    <property type="match status" value="1"/>
</dbReference>
<evidence type="ECO:0000313" key="3">
    <source>
        <dbReference type="Proteomes" id="UP001179952"/>
    </source>
</evidence>
<organism evidence="2 3">
    <name type="scientific">Acorus gramineus</name>
    <name type="common">Dwarf sweet flag</name>
    <dbReference type="NCBI Taxonomy" id="55184"/>
    <lineage>
        <taxon>Eukaryota</taxon>
        <taxon>Viridiplantae</taxon>
        <taxon>Streptophyta</taxon>
        <taxon>Embryophyta</taxon>
        <taxon>Tracheophyta</taxon>
        <taxon>Spermatophyta</taxon>
        <taxon>Magnoliopsida</taxon>
        <taxon>Liliopsida</taxon>
        <taxon>Acoraceae</taxon>
        <taxon>Acorus</taxon>
    </lineage>
</organism>
<dbReference type="FunFam" id="3.40.30.10:FF:000013">
    <property type="entry name" value="Blast:Protein SCO1 homolog, mitochondrial"/>
    <property type="match status" value="1"/>
</dbReference>
<dbReference type="Pfam" id="PF02630">
    <property type="entry name" value="SCO1-SenC"/>
    <property type="match status" value="1"/>
</dbReference>
<sequence>MRFLFSSLRHQSFFYSAFRKRFGHYPRSQSRGYAGSQDYKNRRPDSQLHAIDDQLESESRSWQYFTIPAALLVAAGIGLAIHYNDERRSIKKGSQQGTTSRRNTVNRPAFGGPFTLLDTENHLVNERDFLGDWTLMYFGYTSSPDVGPEEVQKMAKANQILDTKYKMKVKPVFVTIDPQRDTISQLKAYLEEFDPRIIGLTGPINSIRQMAHEYRIFFKKVEEDGQDYLIESSNNIYLLDPNMEVARCFGVEYGAEHLAEDIAKEVKKATQ</sequence>
<comment type="caution">
    <text evidence="2">The sequence shown here is derived from an EMBL/GenBank/DDBJ whole genome shotgun (WGS) entry which is preliminary data.</text>
</comment>
<name>A0AAV9AJV5_ACOGR</name>
<gene>
    <name evidence="2" type="ORF">QJS04_geneDACA021193</name>
</gene>
<proteinExistence type="inferred from homology"/>
<evidence type="ECO:0000313" key="2">
    <source>
        <dbReference type="EMBL" id="KAK1264347.1"/>
    </source>
</evidence>
<dbReference type="AlphaFoldDB" id="A0AAV9AJV5"/>
<dbReference type="EMBL" id="JAUJYN010000009">
    <property type="protein sequence ID" value="KAK1264347.1"/>
    <property type="molecule type" value="Genomic_DNA"/>
</dbReference>